<dbReference type="Gene3D" id="1.10.443.10">
    <property type="entry name" value="Intergrase catalytic core"/>
    <property type="match status" value="1"/>
</dbReference>
<sequence length="264" mass="29866">MCHHIKPDSVDSYLSGICNQLEHLFPNIRAVRHGHLVARTLAGCKRMFNSPPNRKRPLEIEDLQLLLQVFLPNSHDNLLFRAILLCGFFALHRLGELTYPNNPRLHSSRKLIRRSSVLLTSSSCTYILPSHKADRLFQGSTIIFATQNDDIDPVQPFASYLTSRNQLFPYHPALFIASDGTVPTRSWFISRLRTYLHDNVTGHSLRAGGATFFAAAGWPDNRIQALGCWSSEAFKIYIRKNPVVLQALLHGRILSSHTPTFARV</sequence>
<dbReference type="Proteomes" id="UP000287166">
    <property type="component" value="Unassembled WGS sequence"/>
</dbReference>
<keyword evidence="1" id="KW-0233">DNA recombination</keyword>
<reference evidence="2 3" key="1">
    <citation type="journal article" date="2018" name="Sci. Rep.">
        <title>Genome sequence of the cauliflower mushroom Sparassis crispa (Hanabiratake) and its association with beneficial usage.</title>
        <authorList>
            <person name="Kiyama R."/>
            <person name="Furutani Y."/>
            <person name="Kawaguchi K."/>
            <person name="Nakanishi T."/>
        </authorList>
    </citation>
    <scope>NUCLEOTIDE SEQUENCE [LARGE SCALE GENOMIC DNA]</scope>
</reference>
<proteinExistence type="predicted"/>
<dbReference type="GO" id="GO:0003677">
    <property type="term" value="F:DNA binding"/>
    <property type="evidence" value="ECO:0007669"/>
    <property type="project" value="InterPro"/>
</dbReference>
<accession>A0A401GX40</accession>
<dbReference type="AlphaFoldDB" id="A0A401GX40"/>
<dbReference type="RefSeq" id="XP_027617642.1">
    <property type="nucleotide sequence ID" value="XM_027761841.1"/>
</dbReference>
<gene>
    <name evidence="2" type="ORF">SCP_0906090</name>
</gene>
<evidence type="ECO:0000256" key="1">
    <source>
        <dbReference type="ARBA" id="ARBA00023172"/>
    </source>
</evidence>
<dbReference type="PANTHER" id="PTHR34605:SF3">
    <property type="entry name" value="P CELL-TYPE AGGLUTINATION PROTEIN MAP4-LIKE-RELATED"/>
    <property type="match status" value="1"/>
</dbReference>
<dbReference type="OrthoDB" id="5598396at2759"/>
<dbReference type="InterPro" id="IPR013762">
    <property type="entry name" value="Integrase-like_cat_sf"/>
</dbReference>
<dbReference type="GO" id="GO:0006310">
    <property type="term" value="P:DNA recombination"/>
    <property type="evidence" value="ECO:0007669"/>
    <property type="project" value="UniProtKB-KW"/>
</dbReference>
<dbReference type="PANTHER" id="PTHR34605">
    <property type="entry name" value="PHAGE_INTEGRASE DOMAIN-CONTAINING PROTEIN"/>
    <property type="match status" value="1"/>
</dbReference>
<dbReference type="EMBL" id="BFAD01000009">
    <property type="protein sequence ID" value="GBE86729.1"/>
    <property type="molecule type" value="Genomic_DNA"/>
</dbReference>
<protein>
    <recommendedName>
        <fullName evidence="4">Tyr recombinase domain-containing protein</fullName>
    </recommendedName>
</protein>
<dbReference type="InParanoid" id="A0A401GX40"/>
<dbReference type="STRING" id="139825.A0A401GX40"/>
<dbReference type="GO" id="GO:0015074">
    <property type="term" value="P:DNA integration"/>
    <property type="evidence" value="ECO:0007669"/>
    <property type="project" value="InterPro"/>
</dbReference>
<organism evidence="2 3">
    <name type="scientific">Sparassis crispa</name>
    <dbReference type="NCBI Taxonomy" id="139825"/>
    <lineage>
        <taxon>Eukaryota</taxon>
        <taxon>Fungi</taxon>
        <taxon>Dikarya</taxon>
        <taxon>Basidiomycota</taxon>
        <taxon>Agaricomycotina</taxon>
        <taxon>Agaricomycetes</taxon>
        <taxon>Polyporales</taxon>
        <taxon>Sparassidaceae</taxon>
        <taxon>Sparassis</taxon>
    </lineage>
</organism>
<dbReference type="SUPFAM" id="SSF56349">
    <property type="entry name" value="DNA breaking-rejoining enzymes"/>
    <property type="match status" value="1"/>
</dbReference>
<comment type="caution">
    <text evidence="2">The sequence shown here is derived from an EMBL/GenBank/DDBJ whole genome shotgun (WGS) entry which is preliminary data.</text>
</comment>
<dbReference type="InterPro" id="IPR011010">
    <property type="entry name" value="DNA_brk_join_enz"/>
</dbReference>
<name>A0A401GX40_9APHY</name>
<dbReference type="GeneID" id="38783646"/>
<evidence type="ECO:0000313" key="2">
    <source>
        <dbReference type="EMBL" id="GBE86729.1"/>
    </source>
</evidence>
<evidence type="ECO:0000313" key="3">
    <source>
        <dbReference type="Proteomes" id="UP000287166"/>
    </source>
</evidence>
<dbReference type="InterPro" id="IPR052925">
    <property type="entry name" value="Phage_Integrase-like_Recomb"/>
</dbReference>
<evidence type="ECO:0008006" key="4">
    <source>
        <dbReference type="Google" id="ProtNLM"/>
    </source>
</evidence>
<keyword evidence="3" id="KW-1185">Reference proteome</keyword>